<comment type="subunit">
    <text evidence="3">Homotetramer.</text>
</comment>
<keyword evidence="2 3" id="KW-0819">tRNA processing</keyword>
<dbReference type="GO" id="GO:0016740">
    <property type="term" value="F:transferase activity"/>
    <property type="evidence" value="ECO:0007669"/>
    <property type="project" value="UniProtKB-KW"/>
</dbReference>
<feature type="binding site" evidence="3">
    <location>
        <position position="195"/>
    </location>
    <ligand>
        <name>carboxy-S-adenosyl-L-methionine</name>
        <dbReference type="ChEBI" id="CHEBI:134278"/>
    </ligand>
</feature>
<dbReference type="InterPro" id="IPR029063">
    <property type="entry name" value="SAM-dependent_MTases_sf"/>
</dbReference>
<dbReference type="Gene3D" id="3.40.50.150">
    <property type="entry name" value="Vaccinia Virus protein VP39"/>
    <property type="match status" value="1"/>
</dbReference>
<dbReference type="InterPro" id="IPR027555">
    <property type="entry name" value="Mo5U34_MeTrfas-like"/>
</dbReference>
<reference evidence="4" key="1">
    <citation type="submission" date="2021-12" db="EMBL/GenBank/DDBJ databases">
        <title>Enterovibrio ZSDZ35 sp. nov. and Enterovibrio ZSDZ42 sp. nov., isolated from coastal seawater in Qingdao.</title>
        <authorList>
            <person name="Zhang P."/>
        </authorList>
    </citation>
    <scope>NUCLEOTIDE SEQUENCE</scope>
    <source>
        <strain evidence="4">ZSDZ35</strain>
    </source>
</reference>
<comment type="caution">
    <text evidence="4">The sequence shown here is derived from an EMBL/GenBank/DDBJ whole genome shotgun (WGS) entry which is preliminary data.</text>
</comment>
<feature type="binding site" evidence="3">
    <location>
        <position position="129"/>
    </location>
    <ligand>
        <name>carboxy-S-adenosyl-L-methionine</name>
        <dbReference type="ChEBI" id="CHEBI:134278"/>
    </ligand>
</feature>
<evidence type="ECO:0000313" key="5">
    <source>
        <dbReference type="Proteomes" id="UP001149821"/>
    </source>
</evidence>
<dbReference type="EC" id="2.5.1.-" evidence="3"/>
<sequence>MFDFSDFYQLIAKNRLQNWLNILPAQLTEWQNQPHGDLPKWMRVLKKIPTDAPSTFDIKDSVTIGTDNELPEGLRAKYESLLRSFHPWRKGPYHVHGIHIDTEWRSDWKWDRVLPHISPLKGRYVLDVGCGNGYHMWRMLGEGAELTVGIDPSELFLVQFEAIRRLMGNDQRAHLLPLGIEKLPELKAFDTVFSMGVLYHRRSPLDHLIQLKNQLVKNGELVLETLVIDGDENAVLVPFNRYAQMHNVYFFPSAKALKVWLEKIGFVDVRIVDECVTTADEQRTTGWMTHNSLPDYLDPNDLSKTIEGYPAPKRAILVARNPD</sequence>
<feature type="binding site" evidence="3">
    <location>
        <position position="90"/>
    </location>
    <ligand>
        <name>carboxy-S-adenosyl-L-methionine</name>
        <dbReference type="ChEBI" id="CHEBI:134278"/>
    </ligand>
</feature>
<dbReference type="InterPro" id="IPR010017">
    <property type="entry name" value="CmoB"/>
</dbReference>
<name>A0ABT5QNH7_9GAMM</name>
<evidence type="ECO:0000256" key="1">
    <source>
        <dbReference type="ARBA" id="ARBA00022679"/>
    </source>
</evidence>
<feature type="binding site" evidence="3">
    <location>
        <begin position="180"/>
        <end position="181"/>
    </location>
    <ligand>
        <name>carboxy-S-adenosyl-L-methionine</name>
        <dbReference type="ChEBI" id="CHEBI:134278"/>
    </ligand>
</feature>
<organism evidence="4 5">
    <name type="scientific">Enterovibrio qingdaonensis</name>
    <dbReference type="NCBI Taxonomy" id="2899818"/>
    <lineage>
        <taxon>Bacteria</taxon>
        <taxon>Pseudomonadati</taxon>
        <taxon>Pseudomonadota</taxon>
        <taxon>Gammaproteobacteria</taxon>
        <taxon>Vibrionales</taxon>
        <taxon>Vibrionaceae</taxon>
        <taxon>Enterovibrio</taxon>
    </lineage>
</organism>
<dbReference type="Proteomes" id="UP001149821">
    <property type="component" value="Unassembled WGS sequence"/>
</dbReference>
<accession>A0ABT5QNH7</accession>
<dbReference type="NCBIfam" id="TIGR00452">
    <property type="entry name" value="tRNA 5-methoxyuridine(34)/uridine 5-oxyacetic acid(34) synthase CmoB"/>
    <property type="match status" value="1"/>
</dbReference>
<dbReference type="EMBL" id="JAJUBB010000011">
    <property type="protein sequence ID" value="MDD1782546.1"/>
    <property type="molecule type" value="Genomic_DNA"/>
</dbReference>
<comment type="catalytic activity">
    <reaction evidence="3">
        <text>carboxy-S-adenosyl-L-methionine + 5-hydroxyuridine(34) in tRNA = 5-carboxymethoxyuridine(34) in tRNA + S-adenosyl-L-homocysteine + H(+)</text>
        <dbReference type="Rhea" id="RHEA:52848"/>
        <dbReference type="Rhea" id="RHEA-COMP:13381"/>
        <dbReference type="Rhea" id="RHEA-COMP:13383"/>
        <dbReference type="ChEBI" id="CHEBI:15378"/>
        <dbReference type="ChEBI" id="CHEBI:57856"/>
        <dbReference type="ChEBI" id="CHEBI:134278"/>
        <dbReference type="ChEBI" id="CHEBI:136877"/>
        <dbReference type="ChEBI" id="CHEBI:136879"/>
    </reaction>
</comment>
<dbReference type="SUPFAM" id="SSF53335">
    <property type="entry name" value="S-adenosyl-L-methionine-dependent methyltransferases"/>
    <property type="match status" value="1"/>
</dbReference>
<dbReference type="PANTHER" id="PTHR43861">
    <property type="entry name" value="TRANS-ACONITATE 2-METHYLTRANSFERASE-RELATED"/>
    <property type="match status" value="1"/>
</dbReference>
<dbReference type="Pfam" id="PF08003">
    <property type="entry name" value="Methyltransf_9"/>
    <property type="match status" value="1"/>
</dbReference>
<feature type="binding site" evidence="3">
    <location>
        <position position="109"/>
    </location>
    <ligand>
        <name>carboxy-S-adenosyl-L-methionine</name>
        <dbReference type="ChEBI" id="CHEBI:134278"/>
    </ligand>
</feature>
<dbReference type="RefSeq" id="WP_274143183.1">
    <property type="nucleotide sequence ID" value="NZ_JAJUBB010000011.1"/>
</dbReference>
<protein>
    <recommendedName>
        <fullName evidence="3">tRNA U34 carboxymethyltransferase</fullName>
        <ecNumber evidence="3">2.5.1.-</ecNumber>
    </recommendedName>
</protein>
<feature type="binding site" evidence="3">
    <location>
        <begin position="151"/>
        <end position="153"/>
    </location>
    <ligand>
        <name>carboxy-S-adenosyl-L-methionine</name>
        <dbReference type="ChEBI" id="CHEBI:134278"/>
    </ligand>
</feature>
<gene>
    <name evidence="3 4" type="primary">cmoB</name>
    <name evidence="4" type="ORF">LRP49_15340</name>
</gene>
<feature type="binding site" evidence="3">
    <location>
        <position position="104"/>
    </location>
    <ligand>
        <name>carboxy-S-adenosyl-L-methionine</name>
        <dbReference type="ChEBI" id="CHEBI:134278"/>
    </ligand>
</feature>
<feature type="binding site" evidence="3">
    <location>
        <position position="314"/>
    </location>
    <ligand>
        <name>carboxy-S-adenosyl-L-methionine</name>
        <dbReference type="ChEBI" id="CHEBI:134278"/>
    </ligand>
</feature>
<keyword evidence="5" id="KW-1185">Reference proteome</keyword>
<evidence type="ECO:0000256" key="3">
    <source>
        <dbReference type="HAMAP-Rule" id="MF_01590"/>
    </source>
</evidence>
<evidence type="ECO:0000256" key="2">
    <source>
        <dbReference type="ARBA" id="ARBA00022694"/>
    </source>
</evidence>
<proteinExistence type="inferred from homology"/>
<dbReference type="CDD" id="cd02440">
    <property type="entry name" value="AdoMet_MTases"/>
    <property type="match status" value="1"/>
</dbReference>
<dbReference type="NCBIfam" id="NF011650">
    <property type="entry name" value="PRK15068.1"/>
    <property type="match status" value="1"/>
</dbReference>
<comment type="similarity">
    <text evidence="3">Belongs to the class I-like SAM-binding methyltransferase superfamily. CmoB family.</text>
</comment>
<feature type="binding site" evidence="3">
    <location>
        <position position="199"/>
    </location>
    <ligand>
        <name>carboxy-S-adenosyl-L-methionine</name>
        <dbReference type="ChEBI" id="CHEBI:134278"/>
    </ligand>
</feature>
<comment type="function">
    <text evidence="3">Catalyzes carboxymethyl transfer from carboxy-S-adenosyl-L-methionine (Cx-SAM) to 5-hydroxyuridine (ho5U) to form 5-carboxymethoxyuridine (cmo5U) at position 34 in tRNAs.</text>
</comment>
<dbReference type="HAMAP" id="MF_01590">
    <property type="entry name" value="tRNA_carboxymethyltr_CmoB"/>
    <property type="match status" value="1"/>
</dbReference>
<evidence type="ECO:0000313" key="4">
    <source>
        <dbReference type="EMBL" id="MDD1782546.1"/>
    </source>
</evidence>
<keyword evidence="1 3" id="KW-0808">Transferase</keyword>